<evidence type="ECO:0000313" key="3">
    <source>
        <dbReference type="Proteomes" id="UP000007014"/>
    </source>
</evidence>
<dbReference type="HOGENOM" id="CLU_2852844_0_0_1"/>
<dbReference type="KEGG" id="cme:CYME_CMH223C"/>
<feature type="transmembrane region" description="Helical" evidence="1">
    <location>
        <begin position="18"/>
        <end position="36"/>
    </location>
</feature>
<dbReference type="RefSeq" id="XP_005536161.1">
    <property type="nucleotide sequence ID" value="XM_005536104.1"/>
</dbReference>
<dbReference type="OrthoDB" id="199366at2759"/>
<keyword evidence="1" id="KW-0812">Transmembrane</keyword>
<name>M1V514_CYAM1</name>
<dbReference type="Proteomes" id="UP000007014">
    <property type="component" value="Chromosome 8"/>
</dbReference>
<keyword evidence="1" id="KW-1133">Transmembrane helix</keyword>
<gene>
    <name evidence="2" type="ORF">CYME_CMH223C</name>
</gene>
<proteinExistence type="predicted"/>
<sequence length="65" mass="7675">MWRRCLSFLETAWQQQPVLVLSVALGTFGVLGPLVYRVERPDRQREQQRLRSIASVESRTNPEYR</sequence>
<dbReference type="AlphaFoldDB" id="M1V514"/>
<reference evidence="2 3" key="2">
    <citation type="journal article" date="2007" name="BMC Biol.">
        <title>A 100%-complete sequence reveals unusually simple genomic features in the hot-spring red alga Cyanidioschyzon merolae.</title>
        <authorList>
            <person name="Nozaki H."/>
            <person name="Takano H."/>
            <person name="Misumi O."/>
            <person name="Terasawa K."/>
            <person name="Matsuzaki M."/>
            <person name="Maruyama S."/>
            <person name="Nishida K."/>
            <person name="Yagisawa F."/>
            <person name="Yoshida Y."/>
            <person name="Fujiwara T."/>
            <person name="Takio S."/>
            <person name="Tamura K."/>
            <person name="Chung S.J."/>
            <person name="Nakamura S."/>
            <person name="Kuroiwa H."/>
            <person name="Tanaka K."/>
            <person name="Sato N."/>
            <person name="Kuroiwa T."/>
        </authorList>
    </citation>
    <scope>NUCLEOTIDE SEQUENCE [LARGE SCALE GENOMIC DNA]</scope>
    <source>
        <strain evidence="2 3">10D</strain>
    </source>
</reference>
<keyword evidence="1" id="KW-0472">Membrane</keyword>
<accession>M1V514</accession>
<protein>
    <submittedName>
        <fullName evidence="2">Uncharacterized protein</fullName>
    </submittedName>
</protein>
<keyword evidence="3" id="KW-1185">Reference proteome</keyword>
<evidence type="ECO:0000256" key="1">
    <source>
        <dbReference type="SAM" id="Phobius"/>
    </source>
</evidence>
<dbReference type="Gramene" id="CMH223CT">
    <property type="protein sequence ID" value="CMH223CT"/>
    <property type="gene ID" value="CMH223C"/>
</dbReference>
<organism evidence="2 3">
    <name type="scientific">Cyanidioschyzon merolae (strain NIES-3377 / 10D)</name>
    <name type="common">Unicellular red alga</name>
    <dbReference type="NCBI Taxonomy" id="280699"/>
    <lineage>
        <taxon>Eukaryota</taxon>
        <taxon>Rhodophyta</taxon>
        <taxon>Bangiophyceae</taxon>
        <taxon>Cyanidiales</taxon>
        <taxon>Cyanidiaceae</taxon>
        <taxon>Cyanidioschyzon</taxon>
    </lineage>
</organism>
<dbReference type="EMBL" id="AP006490">
    <property type="protein sequence ID" value="BAM79875.1"/>
    <property type="molecule type" value="Genomic_DNA"/>
</dbReference>
<evidence type="ECO:0000313" key="2">
    <source>
        <dbReference type="EMBL" id="BAM79875.1"/>
    </source>
</evidence>
<dbReference type="GeneID" id="16993542"/>
<reference evidence="2 3" key="1">
    <citation type="journal article" date="2004" name="Nature">
        <title>Genome sequence of the ultrasmall unicellular red alga Cyanidioschyzon merolae 10D.</title>
        <authorList>
            <person name="Matsuzaki M."/>
            <person name="Misumi O."/>
            <person name="Shin-i T."/>
            <person name="Maruyama S."/>
            <person name="Takahara M."/>
            <person name="Miyagishima S."/>
            <person name="Mori T."/>
            <person name="Nishida K."/>
            <person name="Yagisawa F."/>
            <person name="Nishida K."/>
            <person name="Yoshida Y."/>
            <person name="Nishimura Y."/>
            <person name="Nakao S."/>
            <person name="Kobayashi T."/>
            <person name="Momoyama Y."/>
            <person name="Higashiyama T."/>
            <person name="Minoda A."/>
            <person name="Sano M."/>
            <person name="Nomoto H."/>
            <person name="Oishi K."/>
            <person name="Hayashi H."/>
            <person name="Ohta F."/>
            <person name="Nishizaka S."/>
            <person name="Haga S."/>
            <person name="Miura S."/>
            <person name="Morishita T."/>
            <person name="Kabeya Y."/>
            <person name="Terasawa K."/>
            <person name="Suzuki Y."/>
            <person name="Ishii Y."/>
            <person name="Asakawa S."/>
            <person name="Takano H."/>
            <person name="Ohta N."/>
            <person name="Kuroiwa H."/>
            <person name="Tanaka K."/>
            <person name="Shimizu N."/>
            <person name="Sugano S."/>
            <person name="Sato N."/>
            <person name="Nozaki H."/>
            <person name="Ogasawara N."/>
            <person name="Kohara Y."/>
            <person name="Kuroiwa T."/>
        </authorList>
    </citation>
    <scope>NUCLEOTIDE SEQUENCE [LARGE SCALE GENOMIC DNA]</scope>
    <source>
        <strain evidence="2 3">10D</strain>
    </source>
</reference>